<comment type="catalytic activity">
    <reaction evidence="8 10">
        <text>D-xylulose + ATP = D-xylulose 5-phosphate + ADP + H(+)</text>
        <dbReference type="Rhea" id="RHEA:10964"/>
        <dbReference type="ChEBI" id="CHEBI:15378"/>
        <dbReference type="ChEBI" id="CHEBI:17140"/>
        <dbReference type="ChEBI" id="CHEBI:30616"/>
        <dbReference type="ChEBI" id="CHEBI:57737"/>
        <dbReference type="ChEBI" id="CHEBI:456216"/>
        <dbReference type="EC" id="2.7.1.17"/>
    </reaction>
</comment>
<evidence type="ECO:0000256" key="5">
    <source>
        <dbReference type="ARBA" id="ARBA00022777"/>
    </source>
</evidence>
<keyword evidence="6 8" id="KW-0067">ATP-binding</keyword>
<evidence type="ECO:0000259" key="11">
    <source>
        <dbReference type="Pfam" id="PF00370"/>
    </source>
</evidence>
<dbReference type="PIRSF" id="PIRSF000538">
    <property type="entry name" value="GlpK"/>
    <property type="match status" value="1"/>
</dbReference>
<comment type="caution">
    <text evidence="13">The sequence shown here is derived from an EMBL/GenBank/DDBJ whole genome shotgun (WGS) entry which is preliminary data.</text>
</comment>
<accession>A0A930UBF5</accession>
<organism evidence="13 14">
    <name type="scientific">Candidatus Amphirhobacter heronislandensis</name>
    <dbReference type="NCBI Taxonomy" id="1732024"/>
    <lineage>
        <taxon>Bacteria</taxon>
        <taxon>Pseudomonadati</taxon>
        <taxon>Pseudomonadota</taxon>
        <taxon>Gammaproteobacteria</taxon>
        <taxon>Candidatus Tethybacterales</taxon>
        <taxon>Candidatus Tethybacteraceae</taxon>
        <taxon>Candidatus Amphirhobacter</taxon>
    </lineage>
</organism>
<feature type="binding site" evidence="8">
    <location>
        <begin position="81"/>
        <end position="82"/>
    </location>
    <ligand>
        <name>substrate</name>
    </ligand>
</feature>
<protein>
    <recommendedName>
        <fullName evidence="8 10">Xylulose kinase</fullName>
        <shortName evidence="8 10">Xylulokinase</shortName>
        <ecNumber evidence="8 10">2.7.1.17</ecNumber>
    </recommendedName>
</protein>
<dbReference type="PROSITE" id="PS00445">
    <property type="entry name" value="FGGY_KINASES_2"/>
    <property type="match status" value="1"/>
</dbReference>
<dbReference type="HAMAP" id="MF_02220">
    <property type="entry name" value="XylB"/>
    <property type="match status" value="1"/>
</dbReference>
<evidence type="ECO:0000256" key="3">
    <source>
        <dbReference type="ARBA" id="ARBA00022679"/>
    </source>
</evidence>
<dbReference type="SUPFAM" id="SSF53067">
    <property type="entry name" value="Actin-like ATPase domain"/>
    <property type="match status" value="2"/>
</dbReference>
<dbReference type="Pfam" id="PF00370">
    <property type="entry name" value="FGGY_N"/>
    <property type="match status" value="1"/>
</dbReference>
<dbReference type="InterPro" id="IPR000577">
    <property type="entry name" value="Carb_kinase_FGGY"/>
</dbReference>
<dbReference type="GO" id="GO:0005524">
    <property type="term" value="F:ATP binding"/>
    <property type="evidence" value="ECO:0007669"/>
    <property type="project" value="UniProtKB-UniRule"/>
</dbReference>
<feature type="site" description="Important for activity" evidence="8">
    <location>
        <position position="10"/>
    </location>
</feature>
<feature type="active site" description="Proton acceptor" evidence="8">
    <location>
        <position position="241"/>
    </location>
</feature>
<dbReference type="GO" id="GO:0005998">
    <property type="term" value="P:xylulose catabolic process"/>
    <property type="evidence" value="ECO:0007669"/>
    <property type="project" value="UniProtKB-UniRule"/>
</dbReference>
<dbReference type="PANTHER" id="PTHR43095:SF5">
    <property type="entry name" value="XYLULOSE KINASE"/>
    <property type="match status" value="1"/>
</dbReference>
<dbReference type="EC" id="2.7.1.17" evidence="8 10"/>
<reference evidence="13" key="1">
    <citation type="submission" date="2020-10" db="EMBL/GenBank/DDBJ databases">
        <title>An improved Amphimedon queenslandica hologenome assembly reveals how three proteobacterial symbionts can extend the metabolic phenotypic of their marine sponge host.</title>
        <authorList>
            <person name="Degnan B."/>
            <person name="Degnan S."/>
            <person name="Xiang X."/>
        </authorList>
    </citation>
    <scope>NUCLEOTIDE SEQUENCE</scope>
    <source>
        <strain evidence="13">AqS2</strain>
    </source>
</reference>
<dbReference type="Gene3D" id="3.30.420.40">
    <property type="match status" value="2"/>
</dbReference>
<proteinExistence type="inferred from homology"/>
<dbReference type="GO" id="GO:0004856">
    <property type="term" value="F:D-xylulokinase activity"/>
    <property type="evidence" value="ECO:0007669"/>
    <property type="project" value="UniProtKB-UniRule"/>
</dbReference>
<dbReference type="InterPro" id="IPR050406">
    <property type="entry name" value="FGGY_Carb_Kinase"/>
</dbReference>
<evidence type="ECO:0000313" key="13">
    <source>
        <dbReference type="EMBL" id="MBF2734503.1"/>
    </source>
</evidence>
<evidence type="ECO:0000256" key="2">
    <source>
        <dbReference type="ARBA" id="ARBA00022629"/>
    </source>
</evidence>
<feature type="domain" description="Carbohydrate kinase FGGY C-terminal" evidence="12">
    <location>
        <begin position="260"/>
        <end position="451"/>
    </location>
</feature>
<evidence type="ECO:0000256" key="6">
    <source>
        <dbReference type="ARBA" id="ARBA00022840"/>
    </source>
</evidence>
<dbReference type="GO" id="GO:0042732">
    <property type="term" value="P:D-xylose metabolic process"/>
    <property type="evidence" value="ECO:0007669"/>
    <property type="project" value="UniProtKB-KW"/>
</dbReference>
<keyword evidence="3 8" id="KW-0808">Transferase</keyword>
<dbReference type="InterPro" id="IPR043129">
    <property type="entry name" value="ATPase_NBD"/>
</dbReference>
<dbReference type="EMBL" id="JADHEI010000009">
    <property type="protein sequence ID" value="MBF2734503.1"/>
    <property type="molecule type" value="Genomic_DNA"/>
</dbReference>
<dbReference type="Pfam" id="PF02782">
    <property type="entry name" value="FGGY_C"/>
    <property type="match status" value="1"/>
</dbReference>
<comment type="function">
    <text evidence="8">Catalyzes the phosphorylation of D-xylulose to D-xylulose 5-phosphate.</text>
</comment>
<evidence type="ECO:0000256" key="8">
    <source>
        <dbReference type="HAMAP-Rule" id="MF_02220"/>
    </source>
</evidence>
<dbReference type="CDD" id="cd07808">
    <property type="entry name" value="ASKHA_NBD_FGGY_EcXK-like"/>
    <property type="match status" value="1"/>
</dbReference>
<dbReference type="NCBIfam" id="TIGR01312">
    <property type="entry name" value="XylB"/>
    <property type="match status" value="1"/>
</dbReference>
<evidence type="ECO:0000256" key="1">
    <source>
        <dbReference type="ARBA" id="ARBA00009156"/>
    </source>
</evidence>
<keyword evidence="7 8" id="KW-0119">Carbohydrate metabolism</keyword>
<feature type="domain" description="Carbohydrate kinase FGGY N-terminal" evidence="11">
    <location>
        <begin position="7"/>
        <end position="244"/>
    </location>
</feature>
<dbReference type="InterPro" id="IPR018483">
    <property type="entry name" value="Carb_kinase_FGGY_CS"/>
</dbReference>
<evidence type="ECO:0000313" key="14">
    <source>
        <dbReference type="Proteomes" id="UP000604381"/>
    </source>
</evidence>
<evidence type="ECO:0000256" key="4">
    <source>
        <dbReference type="ARBA" id="ARBA00022741"/>
    </source>
</evidence>
<evidence type="ECO:0000256" key="9">
    <source>
        <dbReference type="RuleBase" id="RU003733"/>
    </source>
</evidence>
<keyword evidence="5 8" id="KW-0418">Kinase</keyword>
<keyword evidence="14" id="KW-1185">Reference proteome</keyword>
<keyword evidence="2 8" id="KW-0859">Xylose metabolism</keyword>
<dbReference type="AlphaFoldDB" id="A0A930UBF5"/>
<gene>
    <name evidence="8 10 13" type="primary">xylB</name>
    <name evidence="13" type="ORF">ISN26_00140</name>
</gene>
<evidence type="ECO:0000259" key="12">
    <source>
        <dbReference type="Pfam" id="PF02782"/>
    </source>
</evidence>
<name>A0A930UBF5_9GAMM</name>
<keyword evidence="4 8" id="KW-0547">Nucleotide-binding</keyword>
<dbReference type="PANTHER" id="PTHR43095">
    <property type="entry name" value="SUGAR KINASE"/>
    <property type="match status" value="1"/>
</dbReference>
<dbReference type="InterPro" id="IPR018485">
    <property type="entry name" value="FGGY_C"/>
</dbReference>
<dbReference type="Proteomes" id="UP000604381">
    <property type="component" value="Unassembled WGS sequence"/>
</dbReference>
<dbReference type="InterPro" id="IPR006000">
    <property type="entry name" value="Xylulokinase"/>
</dbReference>
<sequence length="504" mass="52715">MAAAGFLGIDIGTSACKAALVDEAGAVIATATAEYPLEIPQPGWSQQRPEDWWEGACAAVTELRAAAPDAEVKGIGLSGQMHGLVALDRADQVIRPAILWNDMRNPAECEEVRQAAGGIDGLVELSNNDMVIGYTGGKLLWLRRHEPDNFERMALFLNPKDYILLRLTGARSTEVSDASGTGLFDVRKRRWSAELIDKLGLDMAVFPKALESDQVAGELGAEAAARMNLPAGLPVVAGGGDGVCQSTGSGVIRPGVFQTILGTAGIVACALDEPVRNDGGRLQVFCNNGAALWHCMGGTISAGAALAWLRRLLASAHGLRPEEMSYAAMMERAAAAPPGAAELFFLPYLQGERCPYENPNARGSFIGLNLKHDAGHMIRAVIEGVTYSLGHIAALMRERGVSGDVAIASGGGAASVLWRQIQADVLGCEVTTVSGADAGAAYGAALLAGVGCGHWQDLAAACAGVKEDSRLAPVAAHAALYKEGLARHAELYRLLEPAYPAQAS</sequence>
<evidence type="ECO:0000256" key="7">
    <source>
        <dbReference type="ARBA" id="ARBA00023277"/>
    </source>
</evidence>
<dbReference type="InterPro" id="IPR018484">
    <property type="entry name" value="FGGY_N"/>
</dbReference>
<evidence type="ECO:0000256" key="10">
    <source>
        <dbReference type="RuleBase" id="RU364073"/>
    </source>
</evidence>
<comment type="similarity">
    <text evidence="1 8 9">Belongs to the FGGY kinase family.</text>
</comment>